<comment type="similarity">
    <text evidence="1 2">Belongs to the anti-sigma-factor antagonist family.</text>
</comment>
<dbReference type="InterPro" id="IPR036513">
    <property type="entry name" value="STAS_dom_sf"/>
</dbReference>
<evidence type="ECO:0000256" key="3">
    <source>
        <dbReference type="SAM" id="MobiDB-lite"/>
    </source>
</evidence>
<name>A0ABV3J602_9ACTN</name>
<dbReference type="Pfam" id="PF13466">
    <property type="entry name" value="STAS_2"/>
    <property type="match status" value="1"/>
</dbReference>
<feature type="region of interest" description="Disordered" evidence="3">
    <location>
        <begin position="18"/>
        <end position="45"/>
    </location>
</feature>
<dbReference type="PANTHER" id="PTHR33495">
    <property type="entry name" value="ANTI-SIGMA FACTOR ANTAGONIST TM_1081-RELATED-RELATED"/>
    <property type="match status" value="1"/>
</dbReference>
<feature type="domain" description="STAS" evidence="4">
    <location>
        <begin position="48"/>
        <end position="128"/>
    </location>
</feature>
<comment type="caution">
    <text evidence="5">The sequence shown here is derived from an EMBL/GenBank/DDBJ whole genome shotgun (WGS) entry which is preliminary data.</text>
</comment>
<evidence type="ECO:0000259" key="4">
    <source>
        <dbReference type="PROSITE" id="PS50801"/>
    </source>
</evidence>
<dbReference type="CDD" id="cd07043">
    <property type="entry name" value="STAS_anti-anti-sigma_factors"/>
    <property type="match status" value="1"/>
</dbReference>
<dbReference type="NCBIfam" id="TIGR00377">
    <property type="entry name" value="ant_ant_sig"/>
    <property type="match status" value="1"/>
</dbReference>
<organism evidence="5 6">
    <name type="scientific">Streptomyces roseoverticillatus</name>
    <dbReference type="NCBI Taxonomy" id="66429"/>
    <lineage>
        <taxon>Bacteria</taxon>
        <taxon>Bacillati</taxon>
        <taxon>Actinomycetota</taxon>
        <taxon>Actinomycetes</taxon>
        <taxon>Kitasatosporales</taxon>
        <taxon>Streptomycetaceae</taxon>
        <taxon>Streptomyces</taxon>
    </lineage>
</organism>
<feature type="compositionally biased region" description="Basic and acidic residues" evidence="3">
    <location>
        <begin position="174"/>
        <end position="183"/>
    </location>
</feature>
<evidence type="ECO:0000256" key="2">
    <source>
        <dbReference type="RuleBase" id="RU003749"/>
    </source>
</evidence>
<dbReference type="InterPro" id="IPR002645">
    <property type="entry name" value="STAS_dom"/>
</dbReference>
<dbReference type="SUPFAM" id="SSF52091">
    <property type="entry name" value="SpoIIaa-like"/>
    <property type="match status" value="1"/>
</dbReference>
<gene>
    <name evidence="5" type="ORF">AB0L03_33800</name>
</gene>
<evidence type="ECO:0000256" key="1">
    <source>
        <dbReference type="ARBA" id="ARBA00009013"/>
    </source>
</evidence>
<protein>
    <recommendedName>
        <fullName evidence="2">Anti-sigma factor antagonist</fullName>
    </recommendedName>
</protein>
<dbReference type="RefSeq" id="WP_366090785.1">
    <property type="nucleotide sequence ID" value="NZ_JBFASG010000057.1"/>
</dbReference>
<keyword evidence="6" id="KW-1185">Reference proteome</keyword>
<evidence type="ECO:0000313" key="5">
    <source>
        <dbReference type="EMBL" id="MEV4927729.1"/>
    </source>
</evidence>
<dbReference type="EMBL" id="JBFASG010000057">
    <property type="protein sequence ID" value="MEV4927729.1"/>
    <property type="molecule type" value="Genomic_DNA"/>
</dbReference>
<reference evidence="5 6" key="1">
    <citation type="submission" date="2024-06" db="EMBL/GenBank/DDBJ databases">
        <title>The Natural Products Discovery Center: Release of the First 8490 Sequenced Strains for Exploring Actinobacteria Biosynthetic Diversity.</title>
        <authorList>
            <person name="Kalkreuter E."/>
            <person name="Kautsar S.A."/>
            <person name="Yang D."/>
            <person name="Bader C.D."/>
            <person name="Teijaro C.N."/>
            <person name="Fluegel L."/>
            <person name="Davis C.M."/>
            <person name="Simpson J.R."/>
            <person name="Lauterbach L."/>
            <person name="Steele A.D."/>
            <person name="Gui C."/>
            <person name="Meng S."/>
            <person name="Li G."/>
            <person name="Viehrig K."/>
            <person name="Ye F."/>
            <person name="Su P."/>
            <person name="Kiefer A.F."/>
            <person name="Nichols A."/>
            <person name="Cepeda A.J."/>
            <person name="Yan W."/>
            <person name="Fan B."/>
            <person name="Jiang Y."/>
            <person name="Adhikari A."/>
            <person name="Zheng C.-J."/>
            <person name="Schuster L."/>
            <person name="Cowan T.M."/>
            <person name="Smanski M.J."/>
            <person name="Chevrette M.G."/>
            <person name="De Carvalho L.P.S."/>
            <person name="Shen B."/>
        </authorList>
    </citation>
    <scope>NUCLEOTIDE SEQUENCE [LARGE SCALE GENOMIC DNA]</scope>
    <source>
        <strain evidence="5 6">NPDC053791</strain>
    </source>
</reference>
<dbReference type="InterPro" id="IPR058548">
    <property type="entry name" value="MlaB-like_STAS"/>
</dbReference>
<proteinExistence type="inferred from homology"/>
<dbReference type="Gene3D" id="3.30.750.24">
    <property type="entry name" value="STAS domain"/>
    <property type="match status" value="1"/>
</dbReference>
<dbReference type="PANTHER" id="PTHR33495:SF2">
    <property type="entry name" value="ANTI-SIGMA FACTOR ANTAGONIST TM_1081-RELATED"/>
    <property type="match status" value="1"/>
</dbReference>
<sequence>MRFAPRRRVVPVERGTVPAPAAVPRGAGGRVSASRCHSPPSGSPRDRVLVVRGRLDLSGVARLRERLLHVSHSPGSRLILDLSGVTSCDALGLGLLVAAARGARHSGGDLCLVAPRPAVAQALKASGLGRILPAFPGFDGRSGAGTGNGPAPRPGDHGQKSGRISGRTESPGSLREEHPPEAV</sequence>
<dbReference type="InterPro" id="IPR003658">
    <property type="entry name" value="Anti-sigma_ant"/>
</dbReference>
<dbReference type="PROSITE" id="PS50801">
    <property type="entry name" value="STAS"/>
    <property type="match status" value="1"/>
</dbReference>
<feature type="region of interest" description="Disordered" evidence="3">
    <location>
        <begin position="139"/>
        <end position="183"/>
    </location>
</feature>
<dbReference type="Proteomes" id="UP001552479">
    <property type="component" value="Unassembled WGS sequence"/>
</dbReference>
<evidence type="ECO:0000313" key="6">
    <source>
        <dbReference type="Proteomes" id="UP001552479"/>
    </source>
</evidence>
<accession>A0ABV3J602</accession>